<gene>
    <name evidence="1" type="ORF">UFOVP29_327</name>
</gene>
<sequence>MTDNIYPGEPWHADESEDCVRIFRGSLQIVKAPKCDTPFEEYWPDPSMLTWMLAALNSKEKEVMKCPSCEVEMKHGIGINPTTPDWLKRSIPHPEPYITHENITLDKVWKCAICGHSADLQPGEQS</sequence>
<proteinExistence type="predicted"/>
<reference evidence="1" key="1">
    <citation type="submission" date="2020-04" db="EMBL/GenBank/DDBJ databases">
        <authorList>
            <person name="Chiriac C."/>
            <person name="Salcher M."/>
            <person name="Ghai R."/>
            <person name="Kavagutti S V."/>
        </authorList>
    </citation>
    <scope>NUCLEOTIDE SEQUENCE</scope>
</reference>
<accession>A0A6J5KLQ7</accession>
<protein>
    <submittedName>
        <fullName evidence="1">Uncharacterized protein</fullName>
    </submittedName>
</protein>
<organism evidence="1">
    <name type="scientific">uncultured Caudovirales phage</name>
    <dbReference type="NCBI Taxonomy" id="2100421"/>
    <lineage>
        <taxon>Viruses</taxon>
        <taxon>Duplodnaviria</taxon>
        <taxon>Heunggongvirae</taxon>
        <taxon>Uroviricota</taxon>
        <taxon>Caudoviricetes</taxon>
        <taxon>Peduoviridae</taxon>
        <taxon>Maltschvirus</taxon>
        <taxon>Maltschvirus maltsch</taxon>
    </lineage>
</organism>
<dbReference type="EMBL" id="LR796167">
    <property type="protein sequence ID" value="CAB4123168.1"/>
    <property type="molecule type" value="Genomic_DNA"/>
</dbReference>
<name>A0A6J5KLQ7_9CAUD</name>
<evidence type="ECO:0000313" key="1">
    <source>
        <dbReference type="EMBL" id="CAB4123168.1"/>
    </source>
</evidence>